<dbReference type="Proteomes" id="UP000287188">
    <property type="component" value="Unassembled WGS sequence"/>
</dbReference>
<sequence length="72" mass="8063">MPSILMLGLVGIVIILGVFMTIGDKKDPISRLAVVIGIVLIVMIVLNFSTFNHLVLSWMEKYPFFRTLVEAK</sequence>
<organism evidence="2 3">
    <name type="scientific">Dictyobacter kobayashii</name>
    <dbReference type="NCBI Taxonomy" id="2014872"/>
    <lineage>
        <taxon>Bacteria</taxon>
        <taxon>Bacillati</taxon>
        <taxon>Chloroflexota</taxon>
        <taxon>Ktedonobacteria</taxon>
        <taxon>Ktedonobacterales</taxon>
        <taxon>Dictyobacteraceae</taxon>
        <taxon>Dictyobacter</taxon>
    </lineage>
</organism>
<keyword evidence="1" id="KW-0812">Transmembrane</keyword>
<accession>A0A402AHS9</accession>
<reference evidence="3" key="1">
    <citation type="submission" date="2018-12" db="EMBL/GenBank/DDBJ databases">
        <title>Tengunoibacter tsumagoiensis gen. nov., sp. nov., Dictyobacter kobayashii sp. nov., D. alpinus sp. nov., and D. joshuensis sp. nov. and description of Dictyobacteraceae fam. nov. within the order Ktedonobacterales isolated from Tengu-no-mugimeshi.</title>
        <authorList>
            <person name="Wang C.M."/>
            <person name="Zheng Y."/>
            <person name="Sakai Y."/>
            <person name="Toyoda A."/>
            <person name="Minakuchi Y."/>
            <person name="Abe K."/>
            <person name="Yokota A."/>
            <person name="Yabe S."/>
        </authorList>
    </citation>
    <scope>NUCLEOTIDE SEQUENCE [LARGE SCALE GENOMIC DNA]</scope>
    <source>
        <strain evidence="3">Uno11</strain>
    </source>
</reference>
<feature type="transmembrane region" description="Helical" evidence="1">
    <location>
        <begin position="6"/>
        <end position="23"/>
    </location>
</feature>
<dbReference type="AlphaFoldDB" id="A0A402AHS9"/>
<proteinExistence type="predicted"/>
<evidence type="ECO:0000313" key="2">
    <source>
        <dbReference type="EMBL" id="GCE18681.1"/>
    </source>
</evidence>
<dbReference type="RefSeq" id="WP_126550185.1">
    <property type="nucleotide sequence ID" value="NZ_BIFS01000001.1"/>
</dbReference>
<keyword evidence="3" id="KW-1185">Reference proteome</keyword>
<evidence type="ECO:0000256" key="1">
    <source>
        <dbReference type="SAM" id="Phobius"/>
    </source>
</evidence>
<comment type="caution">
    <text evidence="2">The sequence shown here is derived from an EMBL/GenBank/DDBJ whole genome shotgun (WGS) entry which is preliminary data.</text>
</comment>
<name>A0A402AHS9_9CHLR</name>
<protein>
    <submittedName>
        <fullName evidence="2">Uncharacterized protein</fullName>
    </submittedName>
</protein>
<gene>
    <name evidence="2" type="ORF">KDK_24810</name>
</gene>
<evidence type="ECO:0000313" key="3">
    <source>
        <dbReference type="Proteomes" id="UP000287188"/>
    </source>
</evidence>
<keyword evidence="1" id="KW-0472">Membrane</keyword>
<keyword evidence="1" id="KW-1133">Transmembrane helix</keyword>
<dbReference type="EMBL" id="BIFS01000001">
    <property type="protein sequence ID" value="GCE18681.1"/>
    <property type="molecule type" value="Genomic_DNA"/>
</dbReference>
<feature type="transmembrane region" description="Helical" evidence="1">
    <location>
        <begin position="32"/>
        <end position="55"/>
    </location>
</feature>